<reference evidence="1 2" key="1">
    <citation type="submission" date="2013-04" db="EMBL/GenBank/DDBJ databases">
        <title>The Genome Sequence of Parabacteroides goldsteinii DSM 19448.</title>
        <authorList>
            <consortium name="The Broad Institute Genomics Platform"/>
            <person name="Earl A."/>
            <person name="Ward D."/>
            <person name="Feldgarden M."/>
            <person name="Gevers D."/>
            <person name="Martens E."/>
            <person name="Sakamoto M."/>
            <person name="Benno Y."/>
            <person name="Song Y."/>
            <person name="Liu C."/>
            <person name="Lee J."/>
            <person name="Bolanos M."/>
            <person name="Vaisanen M.L."/>
            <person name="Finegold S.M."/>
            <person name="Walker B."/>
            <person name="Young S."/>
            <person name="Zeng Q."/>
            <person name="Gargeya S."/>
            <person name="Fitzgerald M."/>
            <person name="Haas B."/>
            <person name="Abouelleil A."/>
            <person name="Allen A.W."/>
            <person name="Alvarado L."/>
            <person name="Arachchi H.M."/>
            <person name="Berlin A.M."/>
            <person name="Chapman S.B."/>
            <person name="Gainer-Dewar J."/>
            <person name="Goldberg J."/>
            <person name="Griggs A."/>
            <person name="Gujja S."/>
            <person name="Hansen M."/>
            <person name="Howarth C."/>
            <person name="Imamovic A."/>
            <person name="Ireland A."/>
            <person name="Larimer J."/>
            <person name="McCowan C."/>
            <person name="Murphy C."/>
            <person name="Pearson M."/>
            <person name="Poon T.W."/>
            <person name="Priest M."/>
            <person name="Roberts A."/>
            <person name="Saif S."/>
            <person name="Shea T."/>
            <person name="Sisk P."/>
            <person name="Sykes S."/>
            <person name="Wortman J."/>
            <person name="Nusbaum C."/>
            <person name="Birren B."/>
        </authorList>
    </citation>
    <scope>NUCLEOTIDE SEQUENCE [LARGE SCALE GENOMIC DNA]</scope>
    <source>
        <strain evidence="1 2">DSM 19448</strain>
    </source>
</reference>
<dbReference type="Proteomes" id="UP000033047">
    <property type="component" value="Unassembled WGS sequence"/>
</dbReference>
<dbReference type="AlphaFoldDB" id="A0A0F5ITB3"/>
<organism evidence="1 2">
    <name type="scientific">Parabacteroides goldsteinii DSM 19448 = WAL 12034</name>
    <dbReference type="NCBI Taxonomy" id="927665"/>
    <lineage>
        <taxon>Bacteria</taxon>
        <taxon>Pseudomonadati</taxon>
        <taxon>Bacteroidota</taxon>
        <taxon>Bacteroidia</taxon>
        <taxon>Bacteroidales</taxon>
        <taxon>Tannerellaceae</taxon>
        <taxon>Parabacteroides</taxon>
    </lineage>
</organism>
<dbReference type="HOGENOM" id="CLU_1110574_0_0_10"/>
<comment type="caution">
    <text evidence="1">The sequence shown here is derived from an EMBL/GenBank/DDBJ whole genome shotgun (WGS) entry which is preliminary data.</text>
</comment>
<dbReference type="EMBL" id="AQHV01000021">
    <property type="protein sequence ID" value="KKB48809.1"/>
    <property type="molecule type" value="Genomic_DNA"/>
</dbReference>
<gene>
    <name evidence="1" type="ORF">HMPREF1535_04038</name>
</gene>
<proteinExistence type="predicted"/>
<sequence length="250" mass="28547">MKKKEILTTKQNNLIVAVQSGVSVLEQNANLSLNCLSMGRRLIEQIGKEGGMNEALAAEADRYVTLCRSYMLRMNSDRKPFTQQLTEVQKQFVSQENNIDPTKNGTPANVLTAMLNSWLMKQKRDAEEAELRLQANFQRTEKRIAGRDDLDEAQKAVILERAEGRLQSGRVSLKMNEIATELVPVVTEPDGYIDLLRFWWQELGRNLPDSDLERIFRPMLSYARKQARKGVVVESVYVEYREEPKGVRAA</sequence>
<protein>
    <submittedName>
        <fullName evidence="1">Uncharacterized protein</fullName>
    </submittedName>
</protein>
<name>A0A0F5ITB3_9BACT</name>
<evidence type="ECO:0000313" key="1">
    <source>
        <dbReference type="EMBL" id="KKB48809.1"/>
    </source>
</evidence>
<dbReference type="PATRIC" id="fig|927665.4.peg.4149"/>
<evidence type="ECO:0000313" key="2">
    <source>
        <dbReference type="Proteomes" id="UP000033047"/>
    </source>
</evidence>
<accession>A0A0F5ITB3</accession>
<dbReference type="RefSeq" id="WP_046147225.1">
    <property type="nucleotide sequence ID" value="NZ_KQ033913.1"/>
</dbReference>